<comment type="caution">
    <text evidence="2">The sequence shown here is derived from an EMBL/GenBank/DDBJ whole genome shotgun (WGS) entry which is preliminary data.</text>
</comment>
<dbReference type="Proteomes" id="UP001152519">
    <property type="component" value="Unassembled WGS sequence"/>
</dbReference>
<proteinExistence type="predicted"/>
<name>A0A9W4GUI5_9ACTN</name>
<keyword evidence="3" id="KW-1185">Reference proteome</keyword>
<accession>A0A9W4GUI5</accession>
<dbReference type="EMBL" id="CAJSLV010000065">
    <property type="protein sequence ID" value="CAG6395750.1"/>
    <property type="molecule type" value="Genomic_DNA"/>
</dbReference>
<protein>
    <submittedName>
        <fullName evidence="2">Uncharacterized protein</fullName>
    </submittedName>
</protein>
<dbReference type="AlphaFoldDB" id="A0A9W4GUI5"/>
<feature type="compositionally biased region" description="Basic residues" evidence="1">
    <location>
        <begin position="1"/>
        <end position="24"/>
    </location>
</feature>
<feature type="region of interest" description="Disordered" evidence="1">
    <location>
        <begin position="1"/>
        <end position="63"/>
    </location>
</feature>
<evidence type="ECO:0000313" key="2">
    <source>
        <dbReference type="EMBL" id="CAG6395750.1"/>
    </source>
</evidence>
<evidence type="ECO:0000313" key="3">
    <source>
        <dbReference type="Proteomes" id="UP001152519"/>
    </source>
</evidence>
<reference evidence="2" key="1">
    <citation type="submission" date="2021-05" db="EMBL/GenBank/DDBJ databases">
        <authorList>
            <person name="Arsene-Ploetze F."/>
        </authorList>
    </citation>
    <scope>NUCLEOTIDE SEQUENCE</scope>
    <source>
        <strain evidence="2">DSM 42138</strain>
    </source>
</reference>
<sequence>MERAVRRRRRAQGQGGGRHRHRGRAAGGRRPGPCRHPVPAPGGAHAAAPPRPRRCPAADTGPEGRVTGATVLLVGAFLRGAAARTGHRSLPHGDPHDRP</sequence>
<organism evidence="2 3">
    <name type="scientific">Actinacidiphila cocklensis</name>
    <dbReference type="NCBI Taxonomy" id="887465"/>
    <lineage>
        <taxon>Bacteria</taxon>
        <taxon>Bacillati</taxon>
        <taxon>Actinomycetota</taxon>
        <taxon>Actinomycetes</taxon>
        <taxon>Kitasatosporales</taxon>
        <taxon>Streptomycetaceae</taxon>
        <taxon>Actinacidiphila</taxon>
    </lineage>
</organism>
<evidence type="ECO:0000256" key="1">
    <source>
        <dbReference type="SAM" id="MobiDB-lite"/>
    </source>
</evidence>
<gene>
    <name evidence="2" type="ORF">SCOCK_350083</name>
</gene>